<evidence type="ECO:0000256" key="7">
    <source>
        <dbReference type="ARBA" id="ARBA00022741"/>
    </source>
</evidence>
<keyword evidence="9 14" id="KW-0648">Protein biosynthesis</keyword>
<evidence type="ECO:0000256" key="9">
    <source>
        <dbReference type="ARBA" id="ARBA00022917"/>
    </source>
</evidence>
<dbReference type="CDD" id="cd07962">
    <property type="entry name" value="Anticodon_Ia_Val"/>
    <property type="match status" value="1"/>
</dbReference>
<keyword evidence="7 14" id="KW-0547">Nucleotide-binding</keyword>
<dbReference type="SUPFAM" id="SSF50677">
    <property type="entry name" value="ValRS/IleRS/LeuRS editing domain"/>
    <property type="match status" value="1"/>
</dbReference>
<keyword evidence="19" id="KW-1185">Reference proteome</keyword>
<gene>
    <name evidence="18" type="ORF">ACHAWU_007545</name>
</gene>
<evidence type="ECO:0000256" key="4">
    <source>
        <dbReference type="ARBA" id="ARBA00013169"/>
    </source>
</evidence>
<dbReference type="PANTHER" id="PTHR11946">
    <property type="entry name" value="VALYL-TRNA SYNTHETASES"/>
    <property type="match status" value="1"/>
</dbReference>
<feature type="domain" description="Aminoacyl-tRNA synthetase class Ia" evidence="16">
    <location>
        <begin position="125"/>
        <end position="761"/>
    </location>
</feature>
<dbReference type="EC" id="6.1.1.9" evidence="4"/>
<dbReference type="Gene3D" id="3.40.50.620">
    <property type="entry name" value="HUPs"/>
    <property type="match status" value="2"/>
</dbReference>
<comment type="caution">
    <text evidence="18">The sequence shown here is derived from an EMBL/GenBank/DDBJ whole genome shotgun (WGS) entry which is preliminary data.</text>
</comment>
<dbReference type="GO" id="GO:0004832">
    <property type="term" value="F:valine-tRNA ligase activity"/>
    <property type="evidence" value="ECO:0007669"/>
    <property type="project" value="UniProtKB-EC"/>
</dbReference>
<keyword evidence="8 14" id="KW-0067">ATP-binding</keyword>
<dbReference type="InterPro" id="IPR009080">
    <property type="entry name" value="tRNAsynth_Ia_anticodon-bd"/>
</dbReference>
<dbReference type="Gene3D" id="1.10.287.380">
    <property type="entry name" value="Valyl-tRNA synthetase, C-terminal domain"/>
    <property type="match status" value="1"/>
</dbReference>
<dbReference type="Pfam" id="PF00133">
    <property type="entry name" value="tRNA-synt_1"/>
    <property type="match status" value="1"/>
</dbReference>
<feature type="compositionally biased region" description="Basic residues" evidence="15">
    <location>
        <begin position="48"/>
        <end position="61"/>
    </location>
</feature>
<evidence type="ECO:0000256" key="14">
    <source>
        <dbReference type="RuleBase" id="RU363035"/>
    </source>
</evidence>
<feature type="domain" description="Methionyl/Valyl/Leucyl/Isoleucyl-tRNA synthetase anticodon-binding" evidence="17">
    <location>
        <begin position="809"/>
        <end position="959"/>
    </location>
</feature>
<dbReference type="PANTHER" id="PTHR11946:SF109">
    <property type="entry name" value="VALINE--TRNA LIGASE"/>
    <property type="match status" value="1"/>
</dbReference>
<keyword evidence="5" id="KW-0963">Cytoplasm</keyword>
<dbReference type="Gene3D" id="3.90.740.10">
    <property type="entry name" value="Valyl/Leucyl/Isoleucyl-tRNA synthetase, editing domain"/>
    <property type="match status" value="1"/>
</dbReference>
<dbReference type="AlphaFoldDB" id="A0ABD3MCZ5"/>
<sequence>MSDEEAKLSAMSLEDGTTPAAAASTEASTAAPAEGGGDGAGDGEPKLSKKQMKKLAKGKGKEKKEKPIWNQPGEGKKKKQNDDKAALSLPKAADFVNLTPKGHKKDLSTQPMADAYHPAAVESAWQDWWEASGYYSCDPSFAMGKPDSEKFVMVIPPPNVTGSLHLGHALTAAVEDTLTRWHRMLGHATLYVPGTDHAGIATQSVVEKMIMKESNLTRHDLGREEFVKKVWEWKAEYGNRITTQLRRLGSSVDWSRERFTMDEMCSRAVIEAFNRFHEDGLLYRAERLGNWSCALKSAISDIEVDYVDLEGRTFLEVKTHKGNPADAKGRYEFGVLTSFAYPIEGLEGERLIVATTRLETMLGDTAVAIHPEDSRYKHLHGKFVIHPFNGRRIPIVCDAELVDMTFGTGAVKITPAHDPNDYECGKRHNLEFITILTPDGAINHNGSQFEGMMRYDARIAVEQELVKLGLYVGKEPNKMRLGLCSRSGDILEPMITPQWYVNCTGMAKRSTDAVRNGELKIVPAEHEKTWFQWLDNIRDWCVSRQLWWGHQIPAWFATKKGETGMSKMDMNNNDRWVVARNEEDAIAKAESLLGCSREELVLERDEDVLDTWFSSGLFPFSVMGWPEQTDDLKAFYPTSLLETGLDILFFWVARMVMMGLQLTDKLPFHTVYLHAMVRDKDGRKMSKSLGNVIDPLEVISGCTLETLLAKLDAGNLPAKEVARAKKDQEADFPDGIPECGSDALRFGLLAYTVQGRDVNLDMKRVVGYRLFCNKLWNATRFALQFVSDFQPTPNILDELMTSGKMAIRDKFMISRLMACCETVNDCFANYKFGDAQQAAHAYWMNDVCDVYLELIKPVVYNTSDENRDNRWAAQATLWVAIEAGLRILHPMMPFVTEELWQRLPGRGTLGDSEPQSIMLCRYPECNDAYKNLECEESMRITMNIVRACRSLRQQYNIANMALAQFFVRTVSGQPEDAVKSQTDDIITLGKASRVDINCDEGSIPKSVGIVVVDEATAVLMDIKGLVDYAAEIEKLEKQLVKTIGPMQQLEARMAAPGYEGNVSDELKATNIERLDALKKKIADVEDAIANFKNLAALEEAG</sequence>
<keyword evidence="10 14" id="KW-0030">Aminoacyl-tRNA synthetase</keyword>
<organism evidence="18 19">
    <name type="scientific">Discostella pseudostelligera</name>
    <dbReference type="NCBI Taxonomy" id="259834"/>
    <lineage>
        <taxon>Eukaryota</taxon>
        <taxon>Sar</taxon>
        <taxon>Stramenopiles</taxon>
        <taxon>Ochrophyta</taxon>
        <taxon>Bacillariophyta</taxon>
        <taxon>Coscinodiscophyceae</taxon>
        <taxon>Thalassiosirophycidae</taxon>
        <taxon>Stephanodiscales</taxon>
        <taxon>Stephanodiscaceae</taxon>
        <taxon>Discostella</taxon>
    </lineage>
</organism>
<dbReference type="PRINTS" id="PR00986">
    <property type="entry name" value="TRNASYNTHVAL"/>
</dbReference>
<dbReference type="GO" id="GO:0005739">
    <property type="term" value="C:mitochondrion"/>
    <property type="evidence" value="ECO:0007669"/>
    <property type="project" value="UniProtKB-SubCell"/>
</dbReference>
<dbReference type="EMBL" id="JALLBG020000196">
    <property type="protein sequence ID" value="KAL3759801.1"/>
    <property type="molecule type" value="Genomic_DNA"/>
</dbReference>
<dbReference type="HAMAP" id="MF_02004">
    <property type="entry name" value="Val_tRNA_synth_type1"/>
    <property type="match status" value="1"/>
</dbReference>
<dbReference type="InterPro" id="IPR001412">
    <property type="entry name" value="aa-tRNA-synth_I_CS"/>
</dbReference>
<dbReference type="InterPro" id="IPR013155">
    <property type="entry name" value="M/V/L/I-tRNA-synth_anticd-bd"/>
</dbReference>
<dbReference type="Pfam" id="PF08264">
    <property type="entry name" value="Anticodon_1"/>
    <property type="match status" value="1"/>
</dbReference>
<evidence type="ECO:0000256" key="2">
    <source>
        <dbReference type="ARBA" id="ARBA00004496"/>
    </source>
</evidence>
<dbReference type="FunFam" id="1.10.730.10:FF:000009">
    <property type="entry name" value="Valine--tRNA ligase, mitochondrial"/>
    <property type="match status" value="1"/>
</dbReference>
<evidence type="ECO:0000256" key="1">
    <source>
        <dbReference type="ARBA" id="ARBA00004173"/>
    </source>
</evidence>
<evidence type="ECO:0000313" key="19">
    <source>
        <dbReference type="Proteomes" id="UP001530293"/>
    </source>
</evidence>
<evidence type="ECO:0000256" key="15">
    <source>
        <dbReference type="SAM" id="MobiDB-lite"/>
    </source>
</evidence>
<evidence type="ECO:0000256" key="12">
    <source>
        <dbReference type="ARBA" id="ARBA00040837"/>
    </source>
</evidence>
<evidence type="ECO:0000256" key="10">
    <source>
        <dbReference type="ARBA" id="ARBA00023146"/>
    </source>
</evidence>
<dbReference type="FunFam" id="3.40.50.620:FF:000078">
    <property type="entry name" value="Valine--tRNA ligase, mitochondrial"/>
    <property type="match status" value="1"/>
</dbReference>
<evidence type="ECO:0000259" key="17">
    <source>
        <dbReference type="Pfam" id="PF08264"/>
    </source>
</evidence>
<evidence type="ECO:0000313" key="18">
    <source>
        <dbReference type="EMBL" id="KAL3759801.1"/>
    </source>
</evidence>
<evidence type="ECO:0000256" key="6">
    <source>
        <dbReference type="ARBA" id="ARBA00022598"/>
    </source>
</evidence>
<keyword evidence="6 14" id="KW-0436">Ligase</keyword>
<dbReference type="InterPro" id="IPR033705">
    <property type="entry name" value="Anticodon_Ia_Val"/>
</dbReference>
<evidence type="ECO:0000256" key="3">
    <source>
        <dbReference type="ARBA" id="ARBA00005594"/>
    </source>
</evidence>
<evidence type="ECO:0000256" key="13">
    <source>
        <dbReference type="ARBA" id="ARBA00047552"/>
    </source>
</evidence>
<evidence type="ECO:0000256" key="11">
    <source>
        <dbReference type="ARBA" id="ARBA00029936"/>
    </source>
</evidence>
<dbReference type="Proteomes" id="UP001530293">
    <property type="component" value="Unassembled WGS sequence"/>
</dbReference>
<dbReference type="FunFam" id="3.40.50.620:FF:000020">
    <property type="entry name" value="Valine--tRNA ligase, mitochondrial"/>
    <property type="match status" value="1"/>
</dbReference>
<dbReference type="SUPFAM" id="SSF47323">
    <property type="entry name" value="Anticodon-binding domain of a subclass of class I aminoacyl-tRNA synthetases"/>
    <property type="match status" value="1"/>
</dbReference>
<evidence type="ECO:0000256" key="5">
    <source>
        <dbReference type="ARBA" id="ARBA00022490"/>
    </source>
</evidence>
<comment type="similarity">
    <text evidence="3 14">Belongs to the class-I aminoacyl-tRNA synthetase family.</text>
</comment>
<dbReference type="FunFam" id="3.90.740.10:FF:000005">
    <property type="entry name" value="Valine--tRNA ligase, mitochondrial"/>
    <property type="match status" value="1"/>
</dbReference>
<feature type="compositionally biased region" description="Low complexity" evidence="15">
    <location>
        <begin position="16"/>
        <end position="33"/>
    </location>
</feature>
<feature type="region of interest" description="Disordered" evidence="15">
    <location>
        <begin position="1"/>
        <end position="84"/>
    </location>
</feature>
<dbReference type="NCBIfam" id="TIGR00422">
    <property type="entry name" value="valS"/>
    <property type="match status" value="1"/>
</dbReference>
<dbReference type="GO" id="GO:0005524">
    <property type="term" value="F:ATP binding"/>
    <property type="evidence" value="ECO:0007669"/>
    <property type="project" value="UniProtKB-KW"/>
</dbReference>
<dbReference type="CDD" id="cd00817">
    <property type="entry name" value="ValRS_core"/>
    <property type="match status" value="1"/>
</dbReference>
<name>A0ABD3MCZ5_9STRA</name>
<dbReference type="InterPro" id="IPR002303">
    <property type="entry name" value="Valyl-tRNA_ligase"/>
</dbReference>
<dbReference type="NCBIfam" id="NF004349">
    <property type="entry name" value="PRK05729.1"/>
    <property type="match status" value="1"/>
</dbReference>
<dbReference type="Gene3D" id="1.10.730.10">
    <property type="entry name" value="Isoleucyl-tRNA Synthetase, Domain 1"/>
    <property type="match status" value="1"/>
</dbReference>
<dbReference type="GO" id="GO:0006412">
    <property type="term" value="P:translation"/>
    <property type="evidence" value="ECO:0007669"/>
    <property type="project" value="UniProtKB-KW"/>
</dbReference>
<dbReference type="InterPro" id="IPR014729">
    <property type="entry name" value="Rossmann-like_a/b/a_fold"/>
</dbReference>
<protein>
    <recommendedName>
        <fullName evidence="12">Valine--tRNA ligase, mitochondrial</fullName>
        <ecNumber evidence="4">6.1.1.9</ecNumber>
    </recommendedName>
    <alternativeName>
        <fullName evidence="11">Valyl-tRNA synthetase</fullName>
    </alternativeName>
</protein>
<accession>A0ABD3MCZ5</accession>
<comment type="catalytic activity">
    <reaction evidence="13">
        <text>tRNA(Val) + L-valine + ATP = L-valyl-tRNA(Val) + AMP + diphosphate</text>
        <dbReference type="Rhea" id="RHEA:10704"/>
        <dbReference type="Rhea" id="RHEA-COMP:9672"/>
        <dbReference type="Rhea" id="RHEA-COMP:9708"/>
        <dbReference type="ChEBI" id="CHEBI:30616"/>
        <dbReference type="ChEBI" id="CHEBI:33019"/>
        <dbReference type="ChEBI" id="CHEBI:57762"/>
        <dbReference type="ChEBI" id="CHEBI:78442"/>
        <dbReference type="ChEBI" id="CHEBI:78537"/>
        <dbReference type="ChEBI" id="CHEBI:456215"/>
        <dbReference type="EC" id="6.1.1.9"/>
    </reaction>
</comment>
<dbReference type="PROSITE" id="PS00178">
    <property type="entry name" value="AA_TRNA_LIGASE_I"/>
    <property type="match status" value="1"/>
</dbReference>
<dbReference type="SUPFAM" id="SSF52374">
    <property type="entry name" value="Nucleotidylyl transferase"/>
    <property type="match status" value="1"/>
</dbReference>
<evidence type="ECO:0000256" key="8">
    <source>
        <dbReference type="ARBA" id="ARBA00022840"/>
    </source>
</evidence>
<dbReference type="InterPro" id="IPR002300">
    <property type="entry name" value="aa-tRNA-synth_Ia"/>
</dbReference>
<dbReference type="InterPro" id="IPR009008">
    <property type="entry name" value="Val/Leu/Ile-tRNA-synth_edit"/>
</dbReference>
<dbReference type="InterPro" id="IPR037118">
    <property type="entry name" value="Val-tRNA_synth_C_sf"/>
</dbReference>
<reference evidence="18 19" key="1">
    <citation type="submission" date="2024-10" db="EMBL/GenBank/DDBJ databases">
        <title>Updated reference genomes for cyclostephanoid diatoms.</title>
        <authorList>
            <person name="Roberts W.R."/>
            <person name="Alverson A.J."/>
        </authorList>
    </citation>
    <scope>NUCLEOTIDE SEQUENCE [LARGE SCALE GENOMIC DNA]</scope>
    <source>
        <strain evidence="18 19">AJA232-27</strain>
    </source>
</reference>
<comment type="subcellular location">
    <subcellularLocation>
        <location evidence="2">Cytoplasm</location>
    </subcellularLocation>
    <subcellularLocation>
        <location evidence="1">Mitochondrion</location>
    </subcellularLocation>
</comment>
<evidence type="ECO:0000259" key="16">
    <source>
        <dbReference type="Pfam" id="PF00133"/>
    </source>
</evidence>
<proteinExistence type="inferred from homology"/>